<dbReference type="AlphaFoldDB" id="A0AA39ZLU6"/>
<reference evidence="2" key="1">
    <citation type="submission" date="2023-06" db="EMBL/GenBank/DDBJ databases">
        <title>Genome-scale phylogeny and comparative genomics of the fungal order Sordariales.</title>
        <authorList>
            <consortium name="Lawrence Berkeley National Laboratory"/>
            <person name="Hensen N."/>
            <person name="Bonometti L."/>
            <person name="Westerberg I."/>
            <person name="Brannstrom I.O."/>
            <person name="Guillou S."/>
            <person name="Cros-Aarteil S."/>
            <person name="Calhoun S."/>
            <person name="Haridas S."/>
            <person name="Kuo A."/>
            <person name="Mondo S."/>
            <person name="Pangilinan J."/>
            <person name="Riley R."/>
            <person name="Labutti K."/>
            <person name="Andreopoulos B."/>
            <person name="Lipzen A."/>
            <person name="Chen C."/>
            <person name="Yanf M."/>
            <person name="Daum C."/>
            <person name="Ng V."/>
            <person name="Clum A."/>
            <person name="Steindorff A."/>
            <person name="Ohm R."/>
            <person name="Martin F."/>
            <person name="Silar P."/>
            <person name="Natvig D."/>
            <person name="Lalanne C."/>
            <person name="Gautier V."/>
            <person name="Ament-Velasquez S.L."/>
            <person name="Kruys A."/>
            <person name="Hutchinson M.I."/>
            <person name="Powell A.J."/>
            <person name="Barry K."/>
            <person name="Miller A.N."/>
            <person name="Grigoriev I.V."/>
            <person name="Debuchy R."/>
            <person name="Gladieux P."/>
            <person name="Thoren M.H."/>
            <person name="Johannesson H."/>
        </authorList>
    </citation>
    <scope>NUCLEOTIDE SEQUENCE</scope>
    <source>
        <strain evidence="2">CBS 307.81</strain>
    </source>
</reference>
<name>A0AA39ZLU6_9PEZI</name>
<dbReference type="Proteomes" id="UP001174997">
    <property type="component" value="Unassembled WGS sequence"/>
</dbReference>
<feature type="region of interest" description="Disordered" evidence="1">
    <location>
        <begin position="90"/>
        <end position="109"/>
    </location>
</feature>
<evidence type="ECO:0000256" key="1">
    <source>
        <dbReference type="SAM" id="MobiDB-lite"/>
    </source>
</evidence>
<evidence type="ECO:0000313" key="3">
    <source>
        <dbReference type="Proteomes" id="UP001174997"/>
    </source>
</evidence>
<accession>A0AA39ZLU6</accession>
<proteinExistence type="predicted"/>
<comment type="caution">
    <text evidence="2">The sequence shown here is derived from an EMBL/GenBank/DDBJ whole genome shotgun (WGS) entry which is preliminary data.</text>
</comment>
<sequence length="631" mass="71825">MYTLFPAGRFLPGLFFHRPEVPPTERQPQRWPASRFRSRLDQLPPGRTTPFPTAHLAKKAYLLGITATHDYEATPWEDIVPDAEKLFGQPPCRRRPRRRHADRAIHPPDGEAFELEDGDYLERLGHQYLVQRAHNAITDVLEECLRHVGNISGRTTEEGFWGGVSGALKRQFGRAGLSGEEVREFVKVFVRGRVRYLVEIKARGSGRRVARGCGEVAGAVDRWVSALGGEVPTEEYDEERLRRWMTWLGVLEGTLVDRQRVGTVKEEEGWKSLFERAEGCLFGEGSVEGVEGMLVFEQPTEDPEAGQRRYLGAVLALRRLPSTEEKVVTIQPVLFFPWDTYAWYLHPSWRRYGGAIQAWRDAIISKVERWAAASSNEERTVVLRNGFVGGNWDYRAYRGGAFVNVYNELQHAERDDNYGYRHCDGNWQSHWDADGNFHGAGWFGPDSVTMCASWMHALLTTNPPGITAGEHKSCGHIDSDYDVLDAYLLPPNGPEKKIKEWMDDKAFVGVVQWGYRPDDLCKLEEMDAYELKQKKKVPNAKNDTEIKSMSGMMELLAFDGYYTHTDGPGPPEASRSNVPGIPNPGFRALVQNSPTSELLEWEPIFDDWLFDYDNPERLLESMDELWELDGN</sequence>
<protein>
    <submittedName>
        <fullName evidence="2">Uncharacterized protein</fullName>
    </submittedName>
</protein>
<organism evidence="2 3">
    <name type="scientific">Cercophora samala</name>
    <dbReference type="NCBI Taxonomy" id="330535"/>
    <lineage>
        <taxon>Eukaryota</taxon>
        <taxon>Fungi</taxon>
        <taxon>Dikarya</taxon>
        <taxon>Ascomycota</taxon>
        <taxon>Pezizomycotina</taxon>
        <taxon>Sordariomycetes</taxon>
        <taxon>Sordariomycetidae</taxon>
        <taxon>Sordariales</taxon>
        <taxon>Lasiosphaeriaceae</taxon>
        <taxon>Cercophora</taxon>
    </lineage>
</organism>
<keyword evidence="3" id="KW-1185">Reference proteome</keyword>
<feature type="region of interest" description="Disordered" evidence="1">
    <location>
        <begin position="564"/>
        <end position="585"/>
    </location>
</feature>
<gene>
    <name evidence="2" type="ORF">QBC41DRAFT_396993</name>
</gene>
<feature type="compositionally biased region" description="Basic residues" evidence="1">
    <location>
        <begin position="92"/>
        <end position="101"/>
    </location>
</feature>
<dbReference type="EMBL" id="JAULSY010000008">
    <property type="protein sequence ID" value="KAK0673112.1"/>
    <property type="molecule type" value="Genomic_DNA"/>
</dbReference>
<evidence type="ECO:0000313" key="2">
    <source>
        <dbReference type="EMBL" id="KAK0673112.1"/>
    </source>
</evidence>